<feature type="transmembrane region" description="Helical" evidence="2">
    <location>
        <begin position="340"/>
        <end position="369"/>
    </location>
</feature>
<dbReference type="AlphaFoldDB" id="U5ESA9"/>
<evidence type="ECO:0000256" key="2">
    <source>
        <dbReference type="SAM" id="Phobius"/>
    </source>
</evidence>
<protein>
    <submittedName>
        <fullName evidence="4">Putative conserved plasma membrane protein</fullName>
    </submittedName>
</protein>
<accession>U5ESA9</accession>
<evidence type="ECO:0000256" key="3">
    <source>
        <dbReference type="SAM" id="SignalP"/>
    </source>
</evidence>
<organism evidence="4">
    <name type="scientific">Corethrella appendiculata</name>
    <dbReference type="NCBI Taxonomy" id="1370023"/>
    <lineage>
        <taxon>Eukaryota</taxon>
        <taxon>Metazoa</taxon>
        <taxon>Ecdysozoa</taxon>
        <taxon>Arthropoda</taxon>
        <taxon>Hexapoda</taxon>
        <taxon>Insecta</taxon>
        <taxon>Pterygota</taxon>
        <taxon>Neoptera</taxon>
        <taxon>Endopterygota</taxon>
        <taxon>Diptera</taxon>
        <taxon>Nematocera</taxon>
        <taxon>Culicoidea</taxon>
        <taxon>Chaoboridae</taxon>
        <taxon>Corethrella</taxon>
    </lineage>
</organism>
<feature type="compositionally biased region" description="Polar residues" evidence="1">
    <location>
        <begin position="441"/>
        <end position="454"/>
    </location>
</feature>
<proteinExistence type="evidence at transcript level"/>
<keyword evidence="3" id="KW-0732">Signal</keyword>
<name>U5ESA9_9DIPT</name>
<feature type="compositionally biased region" description="Acidic residues" evidence="1">
    <location>
        <begin position="465"/>
        <end position="477"/>
    </location>
</feature>
<evidence type="ECO:0000256" key="1">
    <source>
        <dbReference type="SAM" id="MobiDB-lite"/>
    </source>
</evidence>
<feature type="region of interest" description="Disordered" evidence="1">
    <location>
        <begin position="433"/>
        <end position="485"/>
    </location>
</feature>
<keyword evidence="2" id="KW-0472">Membrane</keyword>
<evidence type="ECO:0000313" key="4">
    <source>
        <dbReference type="EMBL" id="JAB54956.1"/>
    </source>
</evidence>
<feature type="signal peptide" evidence="3">
    <location>
        <begin position="1"/>
        <end position="22"/>
    </location>
</feature>
<dbReference type="EMBL" id="GANO01004915">
    <property type="protein sequence ID" value="JAB54956.1"/>
    <property type="molecule type" value="mRNA"/>
</dbReference>
<keyword evidence="2" id="KW-0812">Transmembrane</keyword>
<reference evidence="4" key="1">
    <citation type="journal article" date="2014" name="Insect Biochem. Mol. Biol.">
        <title>An insight into the sialome of the frog biting fly, Corethrella appendiculata.</title>
        <authorList>
            <person name="Ribeiro J.M.C."/>
            <person name="Chagas A.C."/>
            <person name="Pham V.M."/>
            <person name="Lounibos L.P."/>
            <person name="Calvo E."/>
        </authorList>
    </citation>
    <scope>NUCLEOTIDE SEQUENCE</scope>
    <source>
        <tissue evidence="4">Salivary glands</tissue>
    </source>
</reference>
<feature type="transmembrane region" description="Helical" evidence="2">
    <location>
        <begin position="188"/>
        <end position="205"/>
    </location>
</feature>
<feature type="chain" id="PRO_5004659660" evidence="3">
    <location>
        <begin position="23"/>
        <end position="485"/>
    </location>
</feature>
<sequence>MNFLKFNFVISLIVLLISNVCCVDVSDLVKLNKWVKPNAWSQYEDENKEVSDGQVNSVSTESCDCPPPPACNGIQQMSVPSADGTEDFDKDLALIFYKKFVRYIFDMKQVQRQPSSEYLITNLNLKITESQLKHLGNAETAQDIDNIISDIVEQTGRSEQSFFQLFTGSECNLIDFKTYYHRFLDSKYFDYMFTALIFLIVVLIVRIYKFKGFGLILLFFFIYSCRSAYNDCNQRLEIEELVELMHFDGKDPCEYRAGANTNNFWSHVKDFFGKSDKTKCIEFLQKKHGNAVNGKRCDVIKVVNIVITNYVMDVFTEVCLNLVETFKTVIDSNSNWFNRIIIAALFAVFLYVIITSVLQYSIYGFFGFLTNRSSPSMSAQIPPNIHQGSTVESIQNQQQIPQVINVNVNLKQTRKIKRSSKSIESIQNVEISKETDKQLSAEEQANIESISDENPMNKKPITETSDTDTSQESDNEFELIKSQEP</sequence>
<keyword evidence="2" id="KW-1133">Transmembrane helix</keyword>